<keyword evidence="1" id="KW-0472">Membrane</keyword>
<sequence>MQRTDERHGTTDRARSTLGGVGKALAQPVAVIVVAAATAVAAIVAGTVGGASSTTVLLVVLIGLVVIAILRSNRQHRYNQWHLSQLIEAGQEHTDERLGRHERQLQELGERLDQQLERRLTDHLARERQASNAGVERLAKAIARCEDYGKLVTRQENANAYKGVEALLNLYAMVPIGNRVPPMRGWAASPDVLLLLVSILRNERPKLVVECGSGLSTLWSALAMRQFGIDGKVVALEHDADYARRTVELLTAHGVQDLAEVRHAPLTPIDVAGETYHWYAADAWRDLDGIGLLFVDGPPADTGAHARFPAMPLLGDRLGEDAVVVLDDLIRKDEQEVVQLWRDTAPSITEERLKLEKDASVLRSTWPGSWTSAEPRERQTIA</sequence>
<evidence type="ECO:0000313" key="2">
    <source>
        <dbReference type="EMBL" id="SCE70838.1"/>
    </source>
</evidence>
<dbReference type="AlphaFoldDB" id="A0A1C4UGP0"/>
<feature type="transmembrane region" description="Helical" evidence="1">
    <location>
        <begin position="21"/>
        <end position="45"/>
    </location>
</feature>
<accession>A0A1C4UGP0</accession>
<keyword evidence="3" id="KW-1185">Reference proteome</keyword>
<dbReference type="EMBL" id="FMCX01000001">
    <property type="protein sequence ID" value="SCE70838.1"/>
    <property type="molecule type" value="Genomic_DNA"/>
</dbReference>
<keyword evidence="2" id="KW-0808">Transferase</keyword>
<keyword evidence="1" id="KW-1133">Transmembrane helix</keyword>
<organism evidence="2 3">
    <name type="scientific">Micromonospora mirobrigensis</name>
    <dbReference type="NCBI Taxonomy" id="262898"/>
    <lineage>
        <taxon>Bacteria</taxon>
        <taxon>Bacillati</taxon>
        <taxon>Actinomycetota</taxon>
        <taxon>Actinomycetes</taxon>
        <taxon>Micromonosporales</taxon>
        <taxon>Micromonosporaceae</taxon>
        <taxon>Micromonospora</taxon>
    </lineage>
</organism>
<dbReference type="Pfam" id="PF13578">
    <property type="entry name" value="Methyltransf_24"/>
    <property type="match status" value="1"/>
</dbReference>
<dbReference type="Proteomes" id="UP000199504">
    <property type="component" value="Unassembled WGS sequence"/>
</dbReference>
<dbReference type="PANTHER" id="PTHR43167">
    <property type="entry name" value="PUTATIVE (AFU_ORTHOLOGUE AFUA_6G01830)-RELATED"/>
    <property type="match status" value="1"/>
</dbReference>
<name>A0A1C4UGP0_9ACTN</name>
<dbReference type="STRING" id="262898.GA0070564_101462"/>
<dbReference type="RefSeq" id="WP_176730529.1">
    <property type="nucleotide sequence ID" value="NZ_FMCX01000001.1"/>
</dbReference>
<dbReference type="InterPro" id="IPR029063">
    <property type="entry name" value="SAM-dependent_MTases_sf"/>
</dbReference>
<dbReference type="GO" id="GO:0032259">
    <property type="term" value="P:methylation"/>
    <property type="evidence" value="ECO:0007669"/>
    <property type="project" value="UniProtKB-KW"/>
</dbReference>
<keyword evidence="2" id="KW-0489">Methyltransferase</keyword>
<dbReference type="PANTHER" id="PTHR43167:SF1">
    <property type="entry name" value="PUTATIVE (AFU_ORTHOLOGUE AFUA_6G01830)-RELATED"/>
    <property type="match status" value="1"/>
</dbReference>
<evidence type="ECO:0000313" key="3">
    <source>
        <dbReference type="Proteomes" id="UP000199504"/>
    </source>
</evidence>
<evidence type="ECO:0000256" key="1">
    <source>
        <dbReference type="SAM" id="Phobius"/>
    </source>
</evidence>
<dbReference type="Gene3D" id="3.40.50.150">
    <property type="entry name" value="Vaccinia Virus protein VP39"/>
    <property type="match status" value="1"/>
</dbReference>
<reference evidence="3" key="1">
    <citation type="submission" date="2016-06" db="EMBL/GenBank/DDBJ databases">
        <authorList>
            <person name="Varghese N."/>
            <person name="Submissions Spin"/>
        </authorList>
    </citation>
    <scope>NUCLEOTIDE SEQUENCE [LARGE SCALE GENOMIC DNA]</scope>
    <source>
        <strain evidence="3">DSM 44830</strain>
    </source>
</reference>
<feature type="transmembrane region" description="Helical" evidence="1">
    <location>
        <begin position="51"/>
        <end position="70"/>
    </location>
</feature>
<keyword evidence="1" id="KW-0812">Transmembrane</keyword>
<proteinExistence type="predicted"/>
<protein>
    <submittedName>
        <fullName evidence="2">Methyltransferase domain-containing protein</fullName>
    </submittedName>
</protein>
<gene>
    <name evidence="2" type="ORF">GA0070564_101462</name>
</gene>
<dbReference type="SUPFAM" id="SSF53335">
    <property type="entry name" value="S-adenosyl-L-methionine-dependent methyltransferases"/>
    <property type="match status" value="1"/>
</dbReference>
<dbReference type="GO" id="GO:0008168">
    <property type="term" value="F:methyltransferase activity"/>
    <property type="evidence" value="ECO:0007669"/>
    <property type="project" value="UniProtKB-KW"/>
</dbReference>